<reference evidence="2" key="1">
    <citation type="submission" date="2016-07" db="EMBL/GenBank/DDBJ databases">
        <authorList>
            <person name="Bretaudeau A."/>
        </authorList>
    </citation>
    <scope>NUCLEOTIDE SEQUENCE</scope>
    <source>
        <strain evidence="2">Rice</strain>
        <tissue evidence="2">Whole body</tissue>
    </source>
</reference>
<evidence type="ECO:0000313" key="2">
    <source>
        <dbReference type="EMBL" id="SOQ45339.1"/>
    </source>
</evidence>
<proteinExistence type="predicted"/>
<feature type="compositionally biased region" description="Polar residues" evidence="1">
    <location>
        <begin position="60"/>
        <end position="80"/>
    </location>
</feature>
<organism evidence="2">
    <name type="scientific">Spodoptera frugiperda</name>
    <name type="common">Fall armyworm</name>
    <dbReference type="NCBI Taxonomy" id="7108"/>
    <lineage>
        <taxon>Eukaryota</taxon>
        <taxon>Metazoa</taxon>
        <taxon>Ecdysozoa</taxon>
        <taxon>Arthropoda</taxon>
        <taxon>Hexapoda</taxon>
        <taxon>Insecta</taxon>
        <taxon>Pterygota</taxon>
        <taxon>Neoptera</taxon>
        <taxon>Endopterygota</taxon>
        <taxon>Lepidoptera</taxon>
        <taxon>Glossata</taxon>
        <taxon>Ditrysia</taxon>
        <taxon>Noctuoidea</taxon>
        <taxon>Noctuidae</taxon>
        <taxon>Amphipyrinae</taxon>
        <taxon>Spodoptera</taxon>
    </lineage>
</organism>
<gene>
    <name evidence="2" type="ORF">SFRICE_030609</name>
</gene>
<accession>A0A2H1VWX4</accession>
<feature type="region of interest" description="Disordered" evidence="1">
    <location>
        <begin position="53"/>
        <end position="80"/>
    </location>
</feature>
<sequence length="80" mass="9265">MGLITQMVKSWYTLYSGITCCNVHFCLPYEDERRDNNISYSINSYKPYYNLEDGIPDGKQSPSPMDTRNTRDITNALPTF</sequence>
<evidence type="ECO:0000256" key="1">
    <source>
        <dbReference type="SAM" id="MobiDB-lite"/>
    </source>
</evidence>
<name>A0A2H1VWX4_SPOFR</name>
<dbReference type="AlphaFoldDB" id="A0A2H1VWX4"/>
<protein>
    <submittedName>
        <fullName evidence="2">SFRICE_030609</fullName>
    </submittedName>
</protein>
<dbReference type="EMBL" id="ODYU01004948">
    <property type="protein sequence ID" value="SOQ45339.1"/>
    <property type="molecule type" value="Genomic_DNA"/>
</dbReference>